<evidence type="ECO:0000259" key="1">
    <source>
        <dbReference type="PROSITE" id="PS51186"/>
    </source>
</evidence>
<dbReference type="OrthoDB" id="9795206at2"/>
<dbReference type="EMBL" id="SLXK01000029">
    <property type="protein sequence ID" value="TCP23729.1"/>
    <property type="molecule type" value="Genomic_DNA"/>
</dbReference>
<proteinExistence type="predicted"/>
<protein>
    <submittedName>
        <fullName evidence="2">RimJ/RimL family protein N-acetyltransferase</fullName>
    </submittedName>
</protein>
<dbReference type="SUPFAM" id="SSF55729">
    <property type="entry name" value="Acyl-CoA N-acyltransferases (Nat)"/>
    <property type="match status" value="1"/>
</dbReference>
<dbReference type="Proteomes" id="UP000295416">
    <property type="component" value="Unassembled WGS sequence"/>
</dbReference>
<organism evidence="2 3">
    <name type="scientific">Scopulibacillus darangshiensis</name>
    <dbReference type="NCBI Taxonomy" id="442528"/>
    <lineage>
        <taxon>Bacteria</taxon>
        <taxon>Bacillati</taxon>
        <taxon>Bacillota</taxon>
        <taxon>Bacilli</taxon>
        <taxon>Bacillales</taxon>
        <taxon>Sporolactobacillaceae</taxon>
        <taxon>Scopulibacillus</taxon>
    </lineage>
</organism>
<dbReference type="InterPro" id="IPR016181">
    <property type="entry name" value="Acyl_CoA_acyltransferase"/>
</dbReference>
<accession>A0A4R2NPI1</accession>
<dbReference type="GO" id="GO:0016747">
    <property type="term" value="F:acyltransferase activity, transferring groups other than amino-acyl groups"/>
    <property type="evidence" value="ECO:0007669"/>
    <property type="project" value="InterPro"/>
</dbReference>
<dbReference type="PANTHER" id="PTHR43415">
    <property type="entry name" value="SPERMIDINE N(1)-ACETYLTRANSFERASE"/>
    <property type="match status" value="1"/>
</dbReference>
<keyword evidence="2" id="KW-0808">Transferase</keyword>
<dbReference type="AlphaFoldDB" id="A0A4R2NPI1"/>
<dbReference type="Gene3D" id="3.40.630.30">
    <property type="match status" value="1"/>
</dbReference>
<dbReference type="RefSeq" id="WP_132747245.1">
    <property type="nucleotide sequence ID" value="NZ_SLXK01000029.1"/>
</dbReference>
<evidence type="ECO:0000313" key="2">
    <source>
        <dbReference type="EMBL" id="TCP23729.1"/>
    </source>
</evidence>
<sequence length="179" mass="20810">MIELKYFVQSDFKQLINWIDSPEFILQWGGPGFDYPLNEGQLNKYMENANHNNADAFVYKVVLKETGDVVGHISLCKIDRKNKSARIGKVLVGDKNVRGQGIGQLMIEEVLRIAFETLNLHRVSLGVFDFNEPAIACYEKAGFKKEGLLRDSRRMGNEYWSLWEMSILENEWFDKKRER</sequence>
<evidence type="ECO:0000313" key="3">
    <source>
        <dbReference type="Proteomes" id="UP000295416"/>
    </source>
</evidence>
<dbReference type="PANTHER" id="PTHR43415:SF5">
    <property type="entry name" value="ACETYLTRANSFERASE"/>
    <property type="match status" value="1"/>
</dbReference>
<gene>
    <name evidence="2" type="ORF">EV207_1296</name>
</gene>
<keyword evidence="3" id="KW-1185">Reference proteome</keyword>
<feature type="domain" description="N-acetyltransferase" evidence="1">
    <location>
        <begin position="2"/>
        <end position="166"/>
    </location>
</feature>
<name>A0A4R2NPI1_9BACL</name>
<dbReference type="InterPro" id="IPR000182">
    <property type="entry name" value="GNAT_dom"/>
</dbReference>
<dbReference type="PROSITE" id="PS51186">
    <property type="entry name" value="GNAT"/>
    <property type="match status" value="1"/>
</dbReference>
<dbReference type="Pfam" id="PF13302">
    <property type="entry name" value="Acetyltransf_3"/>
    <property type="match status" value="1"/>
</dbReference>
<comment type="caution">
    <text evidence="2">The sequence shown here is derived from an EMBL/GenBank/DDBJ whole genome shotgun (WGS) entry which is preliminary data.</text>
</comment>
<reference evidence="2 3" key="1">
    <citation type="submission" date="2019-03" db="EMBL/GenBank/DDBJ databases">
        <title>Genomic Encyclopedia of Type Strains, Phase IV (KMG-IV): sequencing the most valuable type-strain genomes for metagenomic binning, comparative biology and taxonomic classification.</title>
        <authorList>
            <person name="Goeker M."/>
        </authorList>
    </citation>
    <scope>NUCLEOTIDE SEQUENCE [LARGE SCALE GENOMIC DNA]</scope>
    <source>
        <strain evidence="2 3">DSM 19377</strain>
    </source>
</reference>
<dbReference type="CDD" id="cd04301">
    <property type="entry name" value="NAT_SF"/>
    <property type="match status" value="1"/>
</dbReference>